<dbReference type="PRINTS" id="PR00377">
    <property type="entry name" value="IMPHPHTASES"/>
</dbReference>
<evidence type="ECO:0000256" key="3">
    <source>
        <dbReference type="ARBA" id="ARBA00022723"/>
    </source>
</evidence>
<dbReference type="EC" id="3.1.3.25" evidence="7"/>
<dbReference type="InterPro" id="IPR000760">
    <property type="entry name" value="Inositol_monophosphatase-like"/>
</dbReference>
<dbReference type="Gene3D" id="3.30.540.10">
    <property type="entry name" value="Fructose-1,6-Bisphosphatase, subunit A, domain 1"/>
    <property type="match status" value="1"/>
</dbReference>
<keyword evidence="9" id="KW-1185">Reference proteome</keyword>
<keyword evidence="5 6" id="KW-0460">Magnesium</keyword>
<keyword evidence="3 6" id="KW-0479">Metal-binding</keyword>
<dbReference type="InterPro" id="IPR022337">
    <property type="entry name" value="Inositol_monophosphatase_SuhB"/>
</dbReference>
<evidence type="ECO:0000256" key="1">
    <source>
        <dbReference type="ARBA" id="ARBA00001033"/>
    </source>
</evidence>
<dbReference type="Pfam" id="PF00459">
    <property type="entry name" value="Inositol_P"/>
    <property type="match status" value="1"/>
</dbReference>
<dbReference type="AlphaFoldDB" id="A0AAE3E467"/>
<protein>
    <recommendedName>
        <fullName evidence="7">Inositol-1-monophosphatase</fullName>
        <ecNumber evidence="7">3.1.3.25</ecNumber>
    </recommendedName>
</protein>
<evidence type="ECO:0000256" key="7">
    <source>
        <dbReference type="RuleBase" id="RU364068"/>
    </source>
</evidence>
<dbReference type="Proteomes" id="UP001198200">
    <property type="component" value="Unassembled WGS sequence"/>
</dbReference>
<evidence type="ECO:0000256" key="2">
    <source>
        <dbReference type="ARBA" id="ARBA00001946"/>
    </source>
</evidence>
<dbReference type="PRINTS" id="PR01959">
    <property type="entry name" value="SBIMPHPHTASE"/>
</dbReference>
<evidence type="ECO:0000313" key="8">
    <source>
        <dbReference type="EMBL" id="MCC2221494.1"/>
    </source>
</evidence>
<dbReference type="InterPro" id="IPR033942">
    <property type="entry name" value="IMPase"/>
</dbReference>
<comment type="catalytic activity">
    <reaction evidence="1 7">
        <text>a myo-inositol phosphate + H2O = myo-inositol + phosphate</text>
        <dbReference type="Rhea" id="RHEA:24056"/>
        <dbReference type="ChEBI" id="CHEBI:15377"/>
        <dbReference type="ChEBI" id="CHEBI:17268"/>
        <dbReference type="ChEBI" id="CHEBI:43474"/>
        <dbReference type="ChEBI" id="CHEBI:84139"/>
        <dbReference type="EC" id="3.1.3.25"/>
    </reaction>
</comment>
<evidence type="ECO:0000313" key="9">
    <source>
        <dbReference type="Proteomes" id="UP001198200"/>
    </source>
</evidence>
<dbReference type="GO" id="GO:0008934">
    <property type="term" value="F:inositol monophosphate 1-phosphatase activity"/>
    <property type="evidence" value="ECO:0007669"/>
    <property type="project" value="InterPro"/>
</dbReference>
<gene>
    <name evidence="8" type="ORF">LKD48_07575</name>
</gene>
<feature type="binding site" evidence="6">
    <location>
        <position position="65"/>
    </location>
    <ligand>
        <name>Mg(2+)</name>
        <dbReference type="ChEBI" id="CHEBI:18420"/>
        <label>1</label>
        <note>catalytic</note>
    </ligand>
</feature>
<dbReference type="CDD" id="cd01639">
    <property type="entry name" value="IMPase"/>
    <property type="match status" value="1"/>
</dbReference>
<evidence type="ECO:0000256" key="4">
    <source>
        <dbReference type="ARBA" id="ARBA00022801"/>
    </source>
</evidence>
<sequence>MMQLDINELIELVKSVKPMFLNHTEAEHVTVKGRADFVTQVDIRVQEYMRNELSKRWPDVQFMGEEKDNSDIDFNGAVWILDPVDGTTNLIHDFKDSALSLGLCEQGQVTLGVIYQPFLDEVFWAQKGKGAFCNGKPIHVSDTQKLEDSLVAVGTSPYHRDLTEKNFDAIRCIYEHCVDIRRMGAASVDLAYVACGRVEAYFERNLKPWDFAAGKIIVEEAGGRVIDIKGSSANAMEPSDIIAGNGYIEEDIKKLLIERRIQ</sequence>
<accession>A0AAE3E467</accession>
<feature type="binding site" evidence="6">
    <location>
        <position position="210"/>
    </location>
    <ligand>
        <name>Mg(2+)</name>
        <dbReference type="ChEBI" id="CHEBI:18420"/>
        <label>1</label>
        <note>catalytic</note>
    </ligand>
</feature>
<dbReference type="SUPFAM" id="SSF56655">
    <property type="entry name" value="Carbohydrate phosphatase"/>
    <property type="match status" value="1"/>
</dbReference>
<dbReference type="PROSITE" id="PS00630">
    <property type="entry name" value="IMP_2"/>
    <property type="match status" value="1"/>
</dbReference>
<feature type="binding site" evidence="6">
    <location>
        <position position="85"/>
    </location>
    <ligand>
        <name>Mg(2+)</name>
        <dbReference type="ChEBI" id="CHEBI:18420"/>
        <label>1</label>
        <note>catalytic</note>
    </ligand>
</feature>
<comment type="caution">
    <text evidence="8">The sequence shown here is derived from an EMBL/GenBank/DDBJ whole genome shotgun (WGS) entry which is preliminary data.</text>
</comment>
<name>A0AAE3E467_9FIRM</name>
<dbReference type="GO" id="GO:0006020">
    <property type="term" value="P:inositol metabolic process"/>
    <property type="evidence" value="ECO:0007669"/>
    <property type="project" value="TreeGrafter"/>
</dbReference>
<dbReference type="PANTHER" id="PTHR20854:SF4">
    <property type="entry name" value="INOSITOL-1-MONOPHOSPHATASE-RELATED"/>
    <property type="match status" value="1"/>
</dbReference>
<dbReference type="EMBL" id="JAJEQN010000015">
    <property type="protein sequence ID" value="MCC2221494.1"/>
    <property type="molecule type" value="Genomic_DNA"/>
</dbReference>
<dbReference type="GO" id="GO:0007165">
    <property type="term" value="P:signal transduction"/>
    <property type="evidence" value="ECO:0007669"/>
    <property type="project" value="TreeGrafter"/>
</dbReference>
<dbReference type="PANTHER" id="PTHR20854">
    <property type="entry name" value="INOSITOL MONOPHOSPHATASE"/>
    <property type="match status" value="1"/>
</dbReference>
<dbReference type="GO" id="GO:0046872">
    <property type="term" value="F:metal ion binding"/>
    <property type="evidence" value="ECO:0007669"/>
    <property type="project" value="UniProtKB-KW"/>
</dbReference>
<keyword evidence="4 7" id="KW-0378">Hydrolase</keyword>
<proteinExistence type="inferred from homology"/>
<dbReference type="Gene3D" id="3.40.190.80">
    <property type="match status" value="1"/>
</dbReference>
<organism evidence="8 9">
    <name type="scientific">Anthropogastromicrobium aceti</name>
    <dbReference type="NCBI Taxonomy" id="2981768"/>
    <lineage>
        <taxon>Bacteria</taxon>
        <taxon>Bacillati</taxon>
        <taxon>Bacillota</taxon>
        <taxon>Clostridia</taxon>
        <taxon>Lachnospirales</taxon>
        <taxon>Lachnospiraceae</taxon>
        <taxon>Anthropogastromicrobium</taxon>
    </lineage>
</organism>
<dbReference type="GO" id="GO:0046854">
    <property type="term" value="P:phosphatidylinositol phosphate biosynthetic process"/>
    <property type="evidence" value="ECO:0007669"/>
    <property type="project" value="InterPro"/>
</dbReference>
<comment type="similarity">
    <text evidence="7">Belongs to the inositol monophosphatase superfamily.</text>
</comment>
<reference evidence="8 9" key="1">
    <citation type="submission" date="2021-10" db="EMBL/GenBank/DDBJ databases">
        <title>Anaerobic single-cell dispensing facilitates the cultivation of human gut bacteria.</title>
        <authorList>
            <person name="Afrizal A."/>
        </authorList>
    </citation>
    <scope>NUCLEOTIDE SEQUENCE [LARGE SCALE GENOMIC DNA]</scope>
    <source>
        <strain evidence="8 9">CLA-AA-H224</strain>
    </source>
</reference>
<feature type="binding site" evidence="6">
    <location>
        <position position="82"/>
    </location>
    <ligand>
        <name>Mg(2+)</name>
        <dbReference type="ChEBI" id="CHEBI:18420"/>
        <label>1</label>
        <note>catalytic</note>
    </ligand>
</feature>
<evidence type="ECO:0000256" key="5">
    <source>
        <dbReference type="ARBA" id="ARBA00022842"/>
    </source>
</evidence>
<dbReference type="InterPro" id="IPR020550">
    <property type="entry name" value="Inositol_monophosphatase_CS"/>
</dbReference>
<comment type="cofactor">
    <cofactor evidence="2 6 7">
        <name>Mg(2+)</name>
        <dbReference type="ChEBI" id="CHEBI:18420"/>
    </cofactor>
</comment>
<evidence type="ECO:0000256" key="6">
    <source>
        <dbReference type="PIRSR" id="PIRSR600760-2"/>
    </source>
</evidence>